<organism evidence="6 7">
    <name type="scientific">Hypsibius exemplaris</name>
    <name type="common">Freshwater tardigrade</name>
    <dbReference type="NCBI Taxonomy" id="2072580"/>
    <lineage>
        <taxon>Eukaryota</taxon>
        <taxon>Metazoa</taxon>
        <taxon>Ecdysozoa</taxon>
        <taxon>Tardigrada</taxon>
        <taxon>Eutardigrada</taxon>
        <taxon>Parachela</taxon>
        <taxon>Hypsibioidea</taxon>
        <taxon>Hypsibiidae</taxon>
        <taxon>Hypsibius</taxon>
    </lineage>
</organism>
<protein>
    <recommendedName>
        <fullName evidence="3">Pre-rRNA-processing protein TSR2 homolog</fullName>
    </recommendedName>
</protein>
<evidence type="ECO:0000256" key="4">
    <source>
        <dbReference type="ARBA" id="ARBA00022552"/>
    </source>
</evidence>
<reference evidence="7" key="1">
    <citation type="submission" date="2017-01" db="EMBL/GenBank/DDBJ databases">
        <title>Comparative genomics of anhydrobiosis in the tardigrade Hypsibius dujardini.</title>
        <authorList>
            <person name="Yoshida Y."/>
            <person name="Koutsovoulos G."/>
            <person name="Laetsch D."/>
            <person name="Stevens L."/>
            <person name="Kumar S."/>
            <person name="Horikawa D."/>
            <person name="Ishino K."/>
            <person name="Komine S."/>
            <person name="Tomita M."/>
            <person name="Blaxter M."/>
            <person name="Arakawa K."/>
        </authorList>
    </citation>
    <scope>NUCLEOTIDE SEQUENCE [LARGE SCALE GENOMIC DNA]</scope>
    <source>
        <strain evidence="7">Z151</strain>
    </source>
</reference>
<dbReference type="Proteomes" id="UP000192578">
    <property type="component" value="Unassembled WGS sequence"/>
</dbReference>
<feature type="region of interest" description="Disordered" evidence="5">
    <location>
        <begin position="157"/>
        <end position="204"/>
    </location>
</feature>
<dbReference type="PANTHER" id="PTHR21250">
    <property type="entry name" value="PRE-RRNA-PROCESSING PROTEIN TSR2 HOMOLOG"/>
    <property type="match status" value="1"/>
</dbReference>
<comment type="caution">
    <text evidence="6">The sequence shown here is derived from an EMBL/GenBank/DDBJ whole genome shotgun (WGS) entry which is preliminary data.</text>
</comment>
<evidence type="ECO:0000256" key="2">
    <source>
        <dbReference type="ARBA" id="ARBA00006524"/>
    </source>
</evidence>
<sequence>MASPTAQQLLDDAVRLVFQRWTALQLAVQQEFGGHYSREKAKNFEQIVIAFLHAKHGAIHPDDLALILEDEMDEKFGILLGEEDSDRSHEQVARVLYEFSVALARGDLVEYNRLKALIPGQANMAACVAAPEPEDVAMDDGEMLSVVMEDMSIGVGNGHPVADVSNSGEESTHSAAAVNRRTLSEPDADGWVTVSGSGKRRNHP</sequence>
<evidence type="ECO:0000256" key="1">
    <source>
        <dbReference type="ARBA" id="ARBA00002210"/>
    </source>
</evidence>
<dbReference type="Pfam" id="PF10273">
    <property type="entry name" value="WGG"/>
    <property type="match status" value="1"/>
</dbReference>
<dbReference type="InterPro" id="IPR019398">
    <property type="entry name" value="Pre-rRNA_process_TSR2"/>
</dbReference>
<dbReference type="EMBL" id="MTYJ01000200">
    <property type="protein sequence ID" value="OWA50712.1"/>
    <property type="molecule type" value="Genomic_DNA"/>
</dbReference>
<comment type="similarity">
    <text evidence="2">Belongs to the TSR2 family.</text>
</comment>
<keyword evidence="7" id="KW-1185">Reference proteome</keyword>
<name>A0A9X6NAK8_HYPEX</name>
<evidence type="ECO:0000256" key="3">
    <source>
        <dbReference type="ARBA" id="ARBA00017551"/>
    </source>
</evidence>
<gene>
    <name evidence="6" type="ORF">BV898_15221</name>
</gene>
<evidence type="ECO:0000256" key="5">
    <source>
        <dbReference type="SAM" id="MobiDB-lite"/>
    </source>
</evidence>
<accession>A0A9X6NAK8</accession>
<evidence type="ECO:0000313" key="7">
    <source>
        <dbReference type="Proteomes" id="UP000192578"/>
    </source>
</evidence>
<proteinExistence type="inferred from homology"/>
<keyword evidence="4" id="KW-0698">rRNA processing</keyword>
<dbReference type="OrthoDB" id="263560at2759"/>
<comment type="function">
    <text evidence="1">May be involved in 20S pre-rRNA processing.</text>
</comment>
<dbReference type="GO" id="GO:0006364">
    <property type="term" value="P:rRNA processing"/>
    <property type="evidence" value="ECO:0007669"/>
    <property type="project" value="UniProtKB-KW"/>
</dbReference>
<dbReference type="AlphaFoldDB" id="A0A9X6NAK8"/>
<evidence type="ECO:0000313" key="6">
    <source>
        <dbReference type="EMBL" id="OWA50712.1"/>
    </source>
</evidence>